<keyword evidence="4" id="KW-1185">Reference proteome</keyword>
<protein>
    <submittedName>
        <fullName evidence="3">Uncharacterized protein</fullName>
    </submittedName>
</protein>
<dbReference type="SUPFAM" id="SSF57903">
    <property type="entry name" value="FYVE/PHD zinc finger"/>
    <property type="match status" value="1"/>
</dbReference>
<keyword evidence="1" id="KW-0175">Coiled coil</keyword>
<dbReference type="EMBL" id="LR824541">
    <property type="protein sequence ID" value="CAH1635028.1"/>
    <property type="molecule type" value="Genomic_DNA"/>
</dbReference>
<dbReference type="AlphaFoldDB" id="A0A9P0MYG9"/>
<feature type="region of interest" description="Disordered" evidence="2">
    <location>
        <begin position="209"/>
        <end position="239"/>
    </location>
</feature>
<feature type="coiled-coil region" evidence="1">
    <location>
        <begin position="149"/>
        <end position="197"/>
    </location>
</feature>
<evidence type="ECO:0000313" key="4">
    <source>
        <dbReference type="Proteomes" id="UP001153321"/>
    </source>
</evidence>
<dbReference type="InterPro" id="IPR011011">
    <property type="entry name" value="Znf_FYVE_PHD"/>
</dbReference>
<reference evidence="3" key="1">
    <citation type="submission" date="2022-02" db="EMBL/GenBank/DDBJ databases">
        <authorList>
            <person name="King R."/>
        </authorList>
    </citation>
    <scope>NUCLEOTIDE SEQUENCE</scope>
</reference>
<evidence type="ECO:0000313" key="3">
    <source>
        <dbReference type="EMBL" id="CAH1635028.1"/>
    </source>
</evidence>
<dbReference type="Gene3D" id="1.10.287.1490">
    <property type="match status" value="1"/>
</dbReference>
<feature type="compositionally biased region" description="Low complexity" evidence="2">
    <location>
        <begin position="224"/>
        <end position="233"/>
    </location>
</feature>
<dbReference type="InterPro" id="IPR013083">
    <property type="entry name" value="Znf_RING/FYVE/PHD"/>
</dbReference>
<feature type="coiled-coil region" evidence="1">
    <location>
        <begin position="244"/>
        <end position="278"/>
    </location>
</feature>
<evidence type="ECO:0000256" key="2">
    <source>
        <dbReference type="SAM" id="MobiDB-lite"/>
    </source>
</evidence>
<dbReference type="Gene3D" id="3.30.40.10">
    <property type="entry name" value="Zinc/RING finger domain, C3HC4 (zinc finger)"/>
    <property type="match status" value="1"/>
</dbReference>
<sequence length="543" mass="61307">MASLVRCYKCKKMVNIKKTALCSACDNRYELDCDGYPEATYKLKDAEGKKNWRCSACIRNKRYNNGDVIEASNVTLRKKLTIKPSSPTELLHSTKVQRCLAPKPNSAPNSTSLFDSQVLNDCETSDESYTTPNKLSRSMDGTISDLISISDMKETINQLTNKLQSTENEMENISLENQDLHKQINKLTIEITTLKSLCHSSLYESPVTNNKKIKHVPSKQNMCSTPSSPVSSRRSTKSNDNEIVLGLKQKILSLEQQLEAAQKEITALTERIDLITTTPVPPPPGTTLVPPPPLGTTLVTPPPPGTTLVMPPPPGTTLVTPPPGNTPVTPPLRLRSPKHKIHMISSEISNRLYNIIEKANLHNSEICHYRMPKCGLKVLLDGIDKKVENFTYSDFCIIYIGEEDFRRTHNYINLVTFIREILMPLQHTNFIICLPTFKYMEHTNVMFNSRVDTFNNLLCLDVETYNYAYVLDSNYNLPYTHDTYNLFGNLNYKGIRVVISDLVDLILYVSTLTIDQVEADCSQKAQSLCFSNTQTQEESRFFL</sequence>
<name>A0A9P0MYG9_SPOLI</name>
<proteinExistence type="predicted"/>
<evidence type="ECO:0000256" key="1">
    <source>
        <dbReference type="SAM" id="Coils"/>
    </source>
</evidence>
<dbReference type="Proteomes" id="UP001153321">
    <property type="component" value="Chromosome 10"/>
</dbReference>
<accession>A0A9P0MYG9</accession>
<organism evidence="3 4">
    <name type="scientific">Spodoptera littoralis</name>
    <name type="common">Egyptian cotton leafworm</name>
    <dbReference type="NCBI Taxonomy" id="7109"/>
    <lineage>
        <taxon>Eukaryota</taxon>
        <taxon>Metazoa</taxon>
        <taxon>Ecdysozoa</taxon>
        <taxon>Arthropoda</taxon>
        <taxon>Hexapoda</taxon>
        <taxon>Insecta</taxon>
        <taxon>Pterygota</taxon>
        <taxon>Neoptera</taxon>
        <taxon>Endopterygota</taxon>
        <taxon>Lepidoptera</taxon>
        <taxon>Glossata</taxon>
        <taxon>Ditrysia</taxon>
        <taxon>Noctuoidea</taxon>
        <taxon>Noctuidae</taxon>
        <taxon>Amphipyrinae</taxon>
        <taxon>Spodoptera</taxon>
    </lineage>
</organism>
<gene>
    <name evidence="3" type="ORF">SPLIT_LOCUS390</name>
</gene>